<organism evidence="1 2">
    <name type="scientific">Candidatus Methylacidithermus pantelleriae</name>
    <dbReference type="NCBI Taxonomy" id="2744239"/>
    <lineage>
        <taxon>Bacteria</taxon>
        <taxon>Pseudomonadati</taxon>
        <taxon>Verrucomicrobiota</taxon>
        <taxon>Methylacidiphilae</taxon>
        <taxon>Methylacidiphilales</taxon>
        <taxon>Methylacidiphilaceae</taxon>
        <taxon>Candidatus Methylacidithermus</taxon>
    </lineage>
</organism>
<reference evidence="1" key="1">
    <citation type="submission" date="2021-02" db="EMBL/GenBank/DDBJ databases">
        <authorList>
            <person name="Cremers G."/>
            <person name="Picone N."/>
        </authorList>
    </citation>
    <scope>NUCLEOTIDE SEQUENCE</scope>
    <source>
        <strain evidence="1">PQ17</strain>
    </source>
</reference>
<keyword evidence="2" id="KW-1185">Reference proteome</keyword>
<proteinExistence type="predicted"/>
<name>A0A8J2BKT8_9BACT</name>
<dbReference type="AlphaFoldDB" id="A0A8J2BKT8"/>
<sequence length="67" mass="7919">MYTYASKRGEWTYPMSEEAFGERSQETLMRKEQWRKRKGDESVVRLPEEGWVSSGLRGEVKRMRSGS</sequence>
<dbReference type="Proteomes" id="UP000663859">
    <property type="component" value="Unassembled WGS sequence"/>
</dbReference>
<protein>
    <submittedName>
        <fullName evidence="1">Uncharacterized protein</fullName>
    </submittedName>
</protein>
<comment type="caution">
    <text evidence="1">The sequence shown here is derived from an EMBL/GenBank/DDBJ whole genome shotgun (WGS) entry which is preliminary data.</text>
</comment>
<evidence type="ECO:0000313" key="1">
    <source>
        <dbReference type="EMBL" id="CAF0694405.1"/>
    </source>
</evidence>
<dbReference type="EMBL" id="CAJNOB010000008">
    <property type="protein sequence ID" value="CAF0694405.1"/>
    <property type="molecule type" value="Genomic_DNA"/>
</dbReference>
<evidence type="ECO:0000313" key="2">
    <source>
        <dbReference type="Proteomes" id="UP000663859"/>
    </source>
</evidence>
<accession>A0A8J2BKT8</accession>
<gene>
    <name evidence="1" type="ORF">MPNT_160042</name>
</gene>